<organism evidence="1 2">
    <name type="scientific">Dolichospermum planctonicum</name>
    <dbReference type="NCBI Taxonomy" id="136072"/>
    <lineage>
        <taxon>Bacteria</taxon>
        <taxon>Bacillati</taxon>
        <taxon>Cyanobacteriota</taxon>
        <taxon>Cyanophyceae</taxon>
        <taxon>Nostocales</taxon>
        <taxon>Aphanizomenonaceae</taxon>
        <taxon>Dolichospermum</taxon>
    </lineage>
</organism>
<dbReference type="InterPro" id="IPR008868">
    <property type="entry name" value="TniB"/>
</dbReference>
<dbReference type="SUPFAM" id="SSF52540">
    <property type="entry name" value="P-loop containing nucleoside triphosphate hydrolases"/>
    <property type="match status" value="1"/>
</dbReference>
<dbReference type="PANTHER" id="PTHR35894">
    <property type="entry name" value="GENERAL SECRETION PATHWAY PROTEIN A-RELATED"/>
    <property type="match status" value="1"/>
</dbReference>
<dbReference type="InterPro" id="IPR052026">
    <property type="entry name" value="ExeA_AAA_ATPase_DNA-bind"/>
</dbReference>
<dbReference type="RefSeq" id="WP_137909566.1">
    <property type="nucleotide sequence ID" value="NZ_BJCF01000075.1"/>
</dbReference>
<dbReference type="Gene3D" id="3.40.50.300">
    <property type="entry name" value="P-loop containing nucleotide triphosphate hydrolases"/>
    <property type="match status" value="1"/>
</dbReference>
<dbReference type="EMBL" id="BJCF01000075">
    <property type="protein sequence ID" value="GCL44161.1"/>
    <property type="molecule type" value="Genomic_DNA"/>
</dbReference>
<dbReference type="InterPro" id="IPR027417">
    <property type="entry name" value="P-loop_NTPase"/>
</dbReference>
<dbReference type="OrthoDB" id="530419at2"/>
<sequence>MKDDYWQKWVQNLWGHEPIPEELQPEIERLLTPSIVELEHIQKIHDWLDGLRLSKQCGRIVAPPRAGKSVTCDVYRLLNKPQKRGGKKDIVPVLYMQVPGDCSSGELLVLILESLKYESTTGKLTDIRRRVQRLLKESKVEMLIIDEANFLKLNTFSEIARIYDLLRISIVLVGTDGLDNLIKKEPYIHDRFIECYRLPLVSEKRFSELVKIWEEEVLCLPLPSNLTRNETLLPLYQKTSGKIGLVDRVLRRASILALRKGLKKIDKETLTEVLDWFE</sequence>
<proteinExistence type="predicted"/>
<protein>
    <recommendedName>
        <fullName evidence="3">Transposase</fullName>
    </recommendedName>
</protein>
<evidence type="ECO:0008006" key="3">
    <source>
        <dbReference type="Google" id="ProtNLM"/>
    </source>
</evidence>
<comment type="caution">
    <text evidence="1">The sequence shown here is derived from an EMBL/GenBank/DDBJ whole genome shotgun (WGS) entry which is preliminary data.</text>
</comment>
<dbReference type="Pfam" id="PF05621">
    <property type="entry name" value="TniB"/>
    <property type="match status" value="1"/>
</dbReference>
<name>A0A480AM82_9CYAN</name>
<evidence type="ECO:0000313" key="1">
    <source>
        <dbReference type="EMBL" id="GCL44161.1"/>
    </source>
</evidence>
<evidence type="ECO:0000313" key="2">
    <source>
        <dbReference type="Proteomes" id="UP000299367"/>
    </source>
</evidence>
<dbReference type="Proteomes" id="UP000299367">
    <property type="component" value="Unassembled WGS sequence"/>
</dbReference>
<accession>A0A480AM82</accession>
<gene>
    <name evidence="1" type="ORF">NIES80_38870</name>
</gene>
<reference evidence="2" key="1">
    <citation type="submission" date="2019-02" db="EMBL/GenBank/DDBJ databases">
        <title>Draft genome sequence of Dolichospermum planctonicum NIES-80.</title>
        <authorList>
            <person name="Yamaguchi H."/>
            <person name="Suzuki S."/>
            <person name="Kawachi M."/>
        </authorList>
    </citation>
    <scope>NUCLEOTIDE SEQUENCE [LARGE SCALE GENOMIC DNA]</scope>
    <source>
        <strain evidence="2">NIES-80</strain>
    </source>
</reference>
<dbReference type="PANTHER" id="PTHR35894:SF1">
    <property type="entry name" value="PHOSPHORIBULOKINASE _ URIDINE KINASE FAMILY"/>
    <property type="match status" value="1"/>
</dbReference>
<dbReference type="AlphaFoldDB" id="A0A480AM82"/>